<evidence type="ECO:0000256" key="8">
    <source>
        <dbReference type="ARBA" id="ARBA00023157"/>
    </source>
</evidence>
<dbReference type="GO" id="GO:0005886">
    <property type="term" value="C:plasma membrane"/>
    <property type="evidence" value="ECO:0007669"/>
    <property type="project" value="UniProtKB-SubCell"/>
</dbReference>
<dbReference type="AlphaFoldDB" id="A0AA88R6E8"/>
<dbReference type="PANTHER" id="PTHR31044:SF140">
    <property type="entry name" value="EXPRESSED PROTEIN"/>
    <property type="match status" value="1"/>
</dbReference>
<proteinExistence type="inferred from homology"/>
<keyword evidence="8" id="KW-1015">Disulfide bond</keyword>
<dbReference type="SUPFAM" id="SSF51445">
    <property type="entry name" value="(Trans)glycosidases"/>
    <property type="match status" value="1"/>
</dbReference>
<evidence type="ECO:0000313" key="15">
    <source>
        <dbReference type="EMBL" id="KAK2983283.1"/>
    </source>
</evidence>
<keyword evidence="16" id="KW-1185">Reference proteome</keyword>
<dbReference type="Pfam" id="PF00332">
    <property type="entry name" value="Glyco_hydro_17"/>
    <property type="match status" value="1"/>
</dbReference>
<evidence type="ECO:0000256" key="10">
    <source>
        <dbReference type="ARBA" id="ARBA00023288"/>
    </source>
</evidence>
<accession>A0AA88R6E8</accession>
<evidence type="ECO:0000256" key="2">
    <source>
        <dbReference type="ARBA" id="ARBA00008773"/>
    </source>
</evidence>
<feature type="signal peptide" evidence="13">
    <location>
        <begin position="1"/>
        <end position="21"/>
    </location>
</feature>
<keyword evidence="4" id="KW-0336">GPI-anchor</keyword>
<dbReference type="GO" id="GO:0098552">
    <property type="term" value="C:side of membrane"/>
    <property type="evidence" value="ECO:0007669"/>
    <property type="project" value="UniProtKB-KW"/>
</dbReference>
<evidence type="ECO:0000313" key="16">
    <source>
        <dbReference type="Proteomes" id="UP001187471"/>
    </source>
</evidence>
<keyword evidence="11" id="KW-0326">Glycosidase</keyword>
<evidence type="ECO:0000256" key="3">
    <source>
        <dbReference type="ARBA" id="ARBA00022475"/>
    </source>
</evidence>
<comment type="subcellular location">
    <subcellularLocation>
        <location evidence="1">Cell membrane</location>
        <topology evidence="1">Lipid-anchor</topology>
        <topology evidence="1">GPI-anchor</topology>
    </subcellularLocation>
</comment>
<dbReference type="FunFam" id="1.20.58.1040:FF:000001">
    <property type="entry name" value="Glucan endo-1,3-beta-glucosidase 4"/>
    <property type="match status" value="1"/>
</dbReference>
<sequence length="389" mass="41969">MLKMVCFIHLLLLSLLGFTVADQESVGIITLHDDHDSNSESLHYTGVPVAVPVSNQHLNEVSGSVSMAEKWVRTHVLNHYPATNITTIVVGHTLFCMKNPQHDLKLVLPSIKNIHHSLIRWGLEREIKVSVSFSSNCLNPSAASYTPDLANSYIKPILHFLEDINSTYTLNAPPHLSTVSDESLSLVKTHLKSMENLGVFNLKKINVITISSKHTKPASRKLAFIDSNLVEPFPAHSPVFYSVPAAKSPLPPLVGTSPELPPMVGPAIPPYGPHLPPCNPSYSGGGGAAPAPMVGSTHSGLWCVAKPTVPADTLQQAMDYACGEGGADCEAIKPDGRCYFPDSLVAHASYAFNSYWQKNKGIGGTCGFGGTAMLINSDPSFRRCQFIPN</sequence>
<dbReference type="InterPro" id="IPR017853">
    <property type="entry name" value="GH"/>
</dbReference>
<dbReference type="InterPro" id="IPR012946">
    <property type="entry name" value="X8"/>
</dbReference>
<keyword evidence="10" id="KW-0449">Lipoprotein</keyword>
<feature type="domain" description="X8" evidence="14">
    <location>
        <begin position="301"/>
        <end position="386"/>
    </location>
</feature>
<dbReference type="Gene3D" id="1.20.58.1040">
    <property type="match status" value="1"/>
</dbReference>
<evidence type="ECO:0000256" key="4">
    <source>
        <dbReference type="ARBA" id="ARBA00022622"/>
    </source>
</evidence>
<evidence type="ECO:0000259" key="14">
    <source>
        <dbReference type="SMART" id="SM00768"/>
    </source>
</evidence>
<dbReference type="EMBL" id="JAVXUO010001343">
    <property type="protein sequence ID" value="KAK2983283.1"/>
    <property type="molecule type" value="Genomic_DNA"/>
</dbReference>
<evidence type="ECO:0000256" key="12">
    <source>
        <dbReference type="RuleBase" id="RU004335"/>
    </source>
</evidence>
<protein>
    <recommendedName>
        <fullName evidence="14">X8 domain-containing protein</fullName>
    </recommendedName>
</protein>
<evidence type="ECO:0000256" key="7">
    <source>
        <dbReference type="ARBA" id="ARBA00023136"/>
    </source>
</evidence>
<dbReference type="Gene3D" id="3.20.20.80">
    <property type="entry name" value="Glycosidases"/>
    <property type="match status" value="1"/>
</dbReference>
<keyword evidence="3" id="KW-1003">Cell membrane</keyword>
<dbReference type="GO" id="GO:0004553">
    <property type="term" value="F:hydrolase activity, hydrolyzing O-glycosyl compounds"/>
    <property type="evidence" value="ECO:0007669"/>
    <property type="project" value="InterPro"/>
</dbReference>
<dbReference type="Pfam" id="PF07983">
    <property type="entry name" value="X8"/>
    <property type="match status" value="1"/>
</dbReference>
<evidence type="ECO:0000256" key="9">
    <source>
        <dbReference type="ARBA" id="ARBA00023180"/>
    </source>
</evidence>
<keyword evidence="6" id="KW-0378">Hydrolase</keyword>
<comment type="caution">
    <text evidence="15">The sequence shown here is derived from an EMBL/GenBank/DDBJ whole genome shotgun (WGS) entry which is preliminary data.</text>
</comment>
<feature type="chain" id="PRO_5041723467" description="X8 domain-containing protein" evidence="13">
    <location>
        <begin position="22"/>
        <end position="389"/>
    </location>
</feature>
<dbReference type="InterPro" id="IPR000490">
    <property type="entry name" value="Glyco_hydro_17"/>
</dbReference>
<reference evidence="15" key="1">
    <citation type="submission" date="2022-12" db="EMBL/GenBank/DDBJ databases">
        <title>Draft genome assemblies for two species of Escallonia (Escalloniales).</title>
        <authorList>
            <person name="Chanderbali A."/>
            <person name="Dervinis C."/>
            <person name="Anghel I."/>
            <person name="Soltis D."/>
            <person name="Soltis P."/>
            <person name="Zapata F."/>
        </authorList>
    </citation>
    <scope>NUCLEOTIDE SEQUENCE</scope>
    <source>
        <strain evidence="15">UCBG92.1500</strain>
        <tissue evidence="15">Leaf</tissue>
    </source>
</reference>
<evidence type="ECO:0000256" key="1">
    <source>
        <dbReference type="ARBA" id="ARBA00004609"/>
    </source>
</evidence>
<evidence type="ECO:0000256" key="5">
    <source>
        <dbReference type="ARBA" id="ARBA00022729"/>
    </source>
</evidence>
<comment type="similarity">
    <text evidence="2 12">Belongs to the glycosyl hydrolase 17 family.</text>
</comment>
<evidence type="ECO:0000256" key="6">
    <source>
        <dbReference type="ARBA" id="ARBA00022801"/>
    </source>
</evidence>
<dbReference type="PANTHER" id="PTHR31044">
    <property type="entry name" value="BETA-1,3 GLUCANASE"/>
    <property type="match status" value="1"/>
</dbReference>
<keyword evidence="5 13" id="KW-0732">Signal</keyword>
<dbReference type="GO" id="GO:0009506">
    <property type="term" value="C:plasmodesma"/>
    <property type="evidence" value="ECO:0007669"/>
    <property type="project" value="UniProtKB-ARBA"/>
</dbReference>
<keyword evidence="7" id="KW-0472">Membrane</keyword>
<dbReference type="GO" id="GO:0005975">
    <property type="term" value="P:carbohydrate metabolic process"/>
    <property type="evidence" value="ECO:0007669"/>
    <property type="project" value="InterPro"/>
</dbReference>
<name>A0AA88R6E8_9ASTE</name>
<keyword evidence="9" id="KW-0325">Glycoprotein</keyword>
<dbReference type="InterPro" id="IPR044788">
    <property type="entry name" value="X8_dom_prot"/>
</dbReference>
<gene>
    <name evidence="15" type="ORF">RJ640_030562</name>
</gene>
<dbReference type="SMART" id="SM00768">
    <property type="entry name" value="X8"/>
    <property type="match status" value="1"/>
</dbReference>
<organism evidence="15 16">
    <name type="scientific">Escallonia rubra</name>
    <dbReference type="NCBI Taxonomy" id="112253"/>
    <lineage>
        <taxon>Eukaryota</taxon>
        <taxon>Viridiplantae</taxon>
        <taxon>Streptophyta</taxon>
        <taxon>Embryophyta</taxon>
        <taxon>Tracheophyta</taxon>
        <taxon>Spermatophyta</taxon>
        <taxon>Magnoliopsida</taxon>
        <taxon>eudicotyledons</taxon>
        <taxon>Gunneridae</taxon>
        <taxon>Pentapetalae</taxon>
        <taxon>asterids</taxon>
        <taxon>campanulids</taxon>
        <taxon>Escalloniales</taxon>
        <taxon>Escalloniaceae</taxon>
        <taxon>Escallonia</taxon>
    </lineage>
</organism>
<evidence type="ECO:0000256" key="13">
    <source>
        <dbReference type="SAM" id="SignalP"/>
    </source>
</evidence>
<dbReference type="Proteomes" id="UP001187471">
    <property type="component" value="Unassembled WGS sequence"/>
</dbReference>
<evidence type="ECO:0000256" key="11">
    <source>
        <dbReference type="ARBA" id="ARBA00023295"/>
    </source>
</evidence>